<dbReference type="RefSeq" id="WP_149782989.1">
    <property type="nucleotide sequence ID" value="NZ_BAAADP010000001.1"/>
</dbReference>
<evidence type="ECO:0008006" key="3">
    <source>
        <dbReference type="Google" id="ProtNLM"/>
    </source>
</evidence>
<dbReference type="PANTHER" id="PTHR35519:SF2">
    <property type="entry name" value="PH DOMAIN PROTEIN"/>
    <property type="match status" value="1"/>
</dbReference>
<keyword evidence="2" id="KW-1185">Reference proteome</keyword>
<gene>
    <name evidence="1" type="ORF">SAMN04488066_101198</name>
</gene>
<protein>
    <recommendedName>
        <fullName evidence="3">DUF4112 domain-containing protein</fullName>
    </recommendedName>
</protein>
<proteinExistence type="predicted"/>
<dbReference type="Pfam" id="PF13430">
    <property type="entry name" value="DUF4112"/>
    <property type="match status" value="1"/>
</dbReference>
<reference evidence="1 2" key="1">
    <citation type="submission" date="2016-10" db="EMBL/GenBank/DDBJ databases">
        <authorList>
            <person name="Varghese N."/>
            <person name="Submissions S."/>
        </authorList>
    </citation>
    <scope>NUCLEOTIDE SEQUENCE [LARGE SCALE GENOMIC DNA]</scope>
    <source>
        <strain evidence="1 2">CGMCC 1.6377</strain>
    </source>
</reference>
<name>A0A1I2Z3S4_9EURY</name>
<accession>A0A1I2Z3S4</accession>
<sequence length="151" mass="16633">MTGEQKSEFLTEFNERIEHLPRSVDRAAVKRMQVVAYVLDEGIRVPGMDYRIGIDPLLGILPGAGDVLSGGVSLYIVVEAARLGVSYTTLLRMIANVSLDVAVGTIPVVGDVFDIVWKANKRNFELVLEDLTTDHDRSSRSSGERTTIEIE</sequence>
<evidence type="ECO:0000313" key="2">
    <source>
        <dbReference type="Proteomes" id="UP000323537"/>
    </source>
</evidence>
<dbReference type="EMBL" id="FOPZ01000001">
    <property type="protein sequence ID" value="SFH32517.1"/>
    <property type="molecule type" value="Genomic_DNA"/>
</dbReference>
<dbReference type="AlphaFoldDB" id="A0A1I2Z3S4"/>
<evidence type="ECO:0000313" key="1">
    <source>
        <dbReference type="EMBL" id="SFH32517.1"/>
    </source>
</evidence>
<dbReference type="OrthoDB" id="156248at2157"/>
<dbReference type="PANTHER" id="PTHR35519">
    <property type="entry name" value="MEMBRANE PROTEINS"/>
    <property type="match status" value="1"/>
</dbReference>
<dbReference type="InterPro" id="IPR025187">
    <property type="entry name" value="DUF4112"/>
</dbReference>
<dbReference type="Proteomes" id="UP000323537">
    <property type="component" value="Unassembled WGS sequence"/>
</dbReference>
<organism evidence="1 2">
    <name type="scientific">Halorubrum aquaticum</name>
    <dbReference type="NCBI Taxonomy" id="387340"/>
    <lineage>
        <taxon>Archaea</taxon>
        <taxon>Methanobacteriati</taxon>
        <taxon>Methanobacteriota</taxon>
        <taxon>Stenosarchaea group</taxon>
        <taxon>Halobacteria</taxon>
        <taxon>Halobacteriales</taxon>
        <taxon>Haloferacaceae</taxon>
        <taxon>Halorubrum</taxon>
    </lineage>
</organism>